<keyword evidence="5" id="KW-1185">Reference proteome</keyword>
<reference evidence="4 5" key="1">
    <citation type="submission" date="2007-10" db="EMBL/GenBank/DDBJ databases">
        <authorList>
            <person name="Yayanos A."/>
            <person name="Ferriera S."/>
            <person name="Johnson J."/>
            <person name="Kravitz S."/>
            <person name="Halpern A."/>
            <person name="Remington K."/>
            <person name="Beeson K."/>
            <person name="Tran B."/>
            <person name="Rogers Y.-H."/>
            <person name="Friedman R."/>
            <person name="Venter J.C."/>
        </authorList>
    </citation>
    <scope>NUCLEOTIDE SEQUENCE [LARGE SCALE GENOMIC DNA]</scope>
    <source>
        <strain evidence="4 5">KT99</strain>
    </source>
</reference>
<dbReference type="InterPro" id="IPR006311">
    <property type="entry name" value="TAT_signal"/>
</dbReference>
<proteinExistence type="predicted"/>
<dbReference type="InterPro" id="IPR036188">
    <property type="entry name" value="FAD/NAD-bd_sf"/>
</dbReference>
<dbReference type="PROSITE" id="PS51318">
    <property type="entry name" value="TAT"/>
    <property type="match status" value="1"/>
</dbReference>
<feature type="domain" description="FAD-dependent oxidoreductase 2 FAD-binding" evidence="3">
    <location>
        <begin position="42"/>
        <end position="64"/>
    </location>
</feature>
<dbReference type="Gene3D" id="3.50.50.60">
    <property type="entry name" value="FAD/NAD(P)-binding domain"/>
    <property type="match status" value="1"/>
</dbReference>
<keyword evidence="2" id="KW-0560">Oxidoreductase</keyword>
<sequence length="76" mass="7907">MQDRRNFLKLGAGAALGGRASTMPGTVMASECGQIKWNESADVIVVGSGFAGLSAALNVKRSGVVSARCCCWKKCK</sequence>
<dbReference type="Proteomes" id="UP000005839">
    <property type="component" value="Unassembled WGS sequence"/>
</dbReference>
<dbReference type="EMBL" id="ABIC01000002">
    <property type="protein sequence ID" value="EDQ02512.1"/>
    <property type="molecule type" value="Genomic_DNA"/>
</dbReference>
<evidence type="ECO:0000256" key="2">
    <source>
        <dbReference type="ARBA" id="ARBA00023002"/>
    </source>
</evidence>
<organism evidence="4 5">
    <name type="scientific">Shewanella benthica KT99</name>
    <dbReference type="NCBI Taxonomy" id="314608"/>
    <lineage>
        <taxon>Bacteria</taxon>
        <taxon>Pseudomonadati</taxon>
        <taxon>Pseudomonadota</taxon>
        <taxon>Gammaproteobacteria</taxon>
        <taxon>Alteromonadales</taxon>
        <taxon>Shewanellaceae</taxon>
        <taxon>Shewanella</taxon>
    </lineage>
</organism>
<gene>
    <name evidence="4" type="ORF">KT99_18382</name>
</gene>
<dbReference type="SUPFAM" id="SSF51905">
    <property type="entry name" value="FAD/NAD(P)-binding domain"/>
    <property type="match status" value="1"/>
</dbReference>
<dbReference type="InterPro" id="IPR003953">
    <property type="entry name" value="FAD-dep_OxRdtase_2_FAD-bd"/>
</dbReference>
<protein>
    <submittedName>
        <fullName evidence="4">Flavocytochrome c flavin subunit, putative</fullName>
    </submittedName>
</protein>
<evidence type="ECO:0000256" key="1">
    <source>
        <dbReference type="ARBA" id="ARBA00022630"/>
    </source>
</evidence>
<evidence type="ECO:0000313" key="5">
    <source>
        <dbReference type="Proteomes" id="UP000005839"/>
    </source>
</evidence>
<name>A9CWD0_9GAMM</name>
<evidence type="ECO:0000313" key="4">
    <source>
        <dbReference type="EMBL" id="EDQ02512.1"/>
    </source>
</evidence>
<dbReference type="STRING" id="314608.KT99_18382"/>
<accession>A9CWD0</accession>
<evidence type="ECO:0000259" key="3">
    <source>
        <dbReference type="Pfam" id="PF00890"/>
    </source>
</evidence>
<dbReference type="GO" id="GO:0016491">
    <property type="term" value="F:oxidoreductase activity"/>
    <property type="evidence" value="ECO:0007669"/>
    <property type="project" value="UniProtKB-KW"/>
</dbReference>
<dbReference type="Pfam" id="PF00890">
    <property type="entry name" value="FAD_binding_2"/>
    <property type="match status" value="1"/>
</dbReference>
<dbReference type="AlphaFoldDB" id="A9CWD0"/>
<comment type="caution">
    <text evidence="4">The sequence shown here is derived from an EMBL/GenBank/DDBJ whole genome shotgun (WGS) entry which is preliminary data.</text>
</comment>
<keyword evidence="1" id="KW-0285">Flavoprotein</keyword>